<dbReference type="EMBL" id="GBXM01074216">
    <property type="protein sequence ID" value="JAH34361.1"/>
    <property type="molecule type" value="Transcribed_RNA"/>
</dbReference>
<reference evidence="1" key="1">
    <citation type="submission" date="2014-11" db="EMBL/GenBank/DDBJ databases">
        <authorList>
            <person name="Amaro Gonzalez C."/>
        </authorList>
    </citation>
    <scope>NUCLEOTIDE SEQUENCE</scope>
</reference>
<protein>
    <submittedName>
        <fullName evidence="1">Uncharacterized protein</fullName>
    </submittedName>
</protein>
<sequence length="17" mass="1958">MNFGSLPRSMYVELTRG</sequence>
<evidence type="ECO:0000313" key="1">
    <source>
        <dbReference type="EMBL" id="JAH34361.1"/>
    </source>
</evidence>
<reference evidence="1" key="2">
    <citation type="journal article" date="2015" name="Fish Shellfish Immunol.">
        <title>Early steps in the European eel (Anguilla anguilla)-Vibrio vulnificus interaction in the gills: Role of the RtxA13 toxin.</title>
        <authorList>
            <person name="Callol A."/>
            <person name="Pajuelo D."/>
            <person name="Ebbesson L."/>
            <person name="Teles M."/>
            <person name="MacKenzie S."/>
            <person name="Amaro C."/>
        </authorList>
    </citation>
    <scope>NUCLEOTIDE SEQUENCE</scope>
</reference>
<proteinExistence type="predicted"/>
<name>A0A0E9RZ75_ANGAN</name>
<dbReference type="AlphaFoldDB" id="A0A0E9RZ75"/>
<organism evidence="1">
    <name type="scientific">Anguilla anguilla</name>
    <name type="common">European freshwater eel</name>
    <name type="synonym">Muraena anguilla</name>
    <dbReference type="NCBI Taxonomy" id="7936"/>
    <lineage>
        <taxon>Eukaryota</taxon>
        <taxon>Metazoa</taxon>
        <taxon>Chordata</taxon>
        <taxon>Craniata</taxon>
        <taxon>Vertebrata</taxon>
        <taxon>Euteleostomi</taxon>
        <taxon>Actinopterygii</taxon>
        <taxon>Neopterygii</taxon>
        <taxon>Teleostei</taxon>
        <taxon>Anguilliformes</taxon>
        <taxon>Anguillidae</taxon>
        <taxon>Anguilla</taxon>
    </lineage>
</organism>
<accession>A0A0E9RZ75</accession>